<comment type="subcellular location">
    <subcellularLocation>
        <location evidence="1">Cell membrane</location>
        <topology evidence="1">Multi-pass membrane protein</topology>
    </subcellularLocation>
</comment>
<comment type="caution">
    <text evidence="7">The sequence shown here is derived from an EMBL/GenBank/DDBJ whole genome shotgun (WGS) entry which is preliminary data.</text>
</comment>
<dbReference type="InterPro" id="IPR030922">
    <property type="entry name" value="LptF"/>
</dbReference>
<accession>A0A0W8FTI5</accession>
<keyword evidence="2" id="KW-1003">Cell membrane</keyword>
<evidence type="ECO:0000256" key="3">
    <source>
        <dbReference type="ARBA" id="ARBA00022692"/>
    </source>
</evidence>
<dbReference type="NCBIfam" id="TIGR04407">
    <property type="entry name" value="LptF_YjgP"/>
    <property type="match status" value="1"/>
</dbReference>
<keyword evidence="5 6" id="KW-0472">Membrane</keyword>
<dbReference type="GO" id="GO:0043190">
    <property type="term" value="C:ATP-binding cassette (ABC) transporter complex"/>
    <property type="evidence" value="ECO:0007669"/>
    <property type="project" value="InterPro"/>
</dbReference>
<evidence type="ECO:0000313" key="7">
    <source>
        <dbReference type="EMBL" id="KUG24113.1"/>
    </source>
</evidence>
<keyword evidence="4 6" id="KW-1133">Transmembrane helix</keyword>
<feature type="transmembrane region" description="Helical" evidence="6">
    <location>
        <begin position="347"/>
        <end position="364"/>
    </location>
</feature>
<dbReference type="GO" id="GO:0015920">
    <property type="term" value="P:lipopolysaccharide transport"/>
    <property type="evidence" value="ECO:0007669"/>
    <property type="project" value="TreeGrafter"/>
</dbReference>
<dbReference type="EMBL" id="LNQE01000862">
    <property type="protein sequence ID" value="KUG24113.1"/>
    <property type="molecule type" value="Genomic_DNA"/>
</dbReference>
<evidence type="ECO:0000256" key="1">
    <source>
        <dbReference type="ARBA" id="ARBA00004651"/>
    </source>
</evidence>
<keyword evidence="3 6" id="KW-0812">Transmembrane</keyword>
<evidence type="ECO:0000256" key="6">
    <source>
        <dbReference type="SAM" id="Phobius"/>
    </source>
</evidence>
<evidence type="ECO:0000256" key="2">
    <source>
        <dbReference type="ARBA" id="ARBA00022475"/>
    </source>
</evidence>
<name>A0A0W8FTI5_9ZZZZ</name>
<dbReference type="GO" id="GO:0055085">
    <property type="term" value="P:transmembrane transport"/>
    <property type="evidence" value="ECO:0007669"/>
    <property type="project" value="InterPro"/>
</dbReference>
<feature type="transmembrane region" description="Helical" evidence="6">
    <location>
        <begin position="12"/>
        <end position="34"/>
    </location>
</feature>
<feature type="transmembrane region" description="Helical" evidence="6">
    <location>
        <begin position="315"/>
        <end position="335"/>
    </location>
</feature>
<dbReference type="InterPro" id="IPR005495">
    <property type="entry name" value="LptG/LptF_permease"/>
</dbReference>
<feature type="transmembrane region" description="Helical" evidence="6">
    <location>
        <begin position="46"/>
        <end position="79"/>
    </location>
</feature>
<evidence type="ECO:0000256" key="5">
    <source>
        <dbReference type="ARBA" id="ARBA00023136"/>
    </source>
</evidence>
<sequence length="384" mass="43155">MRKIINRYIFKEIAFPFIIILFVLTFVLLMGKILQIMDLIINKGVSVFLIVKIIIFLLPSFMLFTIPIALLIAILIAMGRLSADNEITALKNAGVSLLQMYYPVAIASLITFILTIFISYFLVPHSNFATKRLIFNIAQQNASIGIKEKVFNADFKDFLIYAERIPVNQNYLEGVIVSDNRMIGEQNTILAKKAFLVSNPESMTVKLRLEDGSIHTVSSDLKHYRKVDFESYDINLDLSTALANLDKSSKSSTEMTMTELLERMKKPGLDKAAVRELAIEVHKKFSIPLSCIFFGLLALPLGIRSHRSVKSRGFAVGLIVVSVYYLLRIGGEALVETGYLSPEVGVWVPNLMFALAGISLLYMADREISLIPVVNFLDKSRRDK</sequence>
<proteinExistence type="predicted"/>
<dbReference type="AlphaFoldDB" id="A0A0W8FTI5"/>
<evidence type="ECO:0000256" key="4">
    <source>
        <dbReference type="ARBA" id="ARBA00022989"/>
    </source>
</evidence>
<dbReference type="PANTHER" id="PTHR33529">
    <property type="entry name" value="SLR0882 PROTEIN-RELATED"/>
    <property type="match status" value="1"/>
</dbReference>
<feature type="transmembrane region" description="Helical" evidence="6">
    <location>
        <begin position="100"/>
        <end position="123"/>
    </location>
</feature>
<gene>
    <name evidence="7" type="ORF">ASZ90_006079</name>
</gene>
<protein>
    <recommendedName>
        <fullName evidence="8">Lipopolysaccharide export system permease protein LptF</fullName>
    </recommendedName>
</protein>
<dbReference type="PANTHER" id="PTHR33529:SF6">
    <property type="entry name" value="YJGP_YJGQ FAMILY PERMEASE"/>
    <property type="match status" value="1"/>
</dbReference>
<dbReference type="Pfam" id="PF03739">
    <property type="entry name" value="LptF_LptG"/>
    <property type="match status" value="1"/>
</dbReference>
<reference evidence="7" key="1">
    <citation type="journal article" date="2015" name="Proc. Natl. Acad. Sci. U.S.A.">
        <title>Networks of energetic and metabolic interactions define dynamics in microbial communities.</title>
        <authorList>
            <person name="Embree M."/>
            <person name="Liu J.K."/>
            <person name="Al-Bassam M.M."/>
            <person name="Zengler K."/>
        </authorList>
    </citation>
    <scope>NUCLEOTIDE SEQUENCE</scope>
</reference>
<evidence type="ECO:0008006" key="8">
    <source>
        <dbReference type="Google" id="ProtNLM"/>
    </source>
</evidence>
<organism evidence="7">
    <name type="scientific">hydrocarbon metagenome</name>
    <dbReference type="NCBI Taxonomy" id="938273"/>
    <lineage>
        <taxon>unclassified sequences</taxon>
        <taxon>metagenomes</taxon>
        <taxon>ecological metagenomes</taxon>
    </lineage>
</organism>